<dbReference type="OrthoDB" id="370884at2759"/>
<evidence type="ECO:0000256" key="3">
    <source>
        <dbReference type="ARBA" id="ARBA00006285"/>
    </source>
</evidence>
<feature type="coiled-coil region" evidence="10">
    <location>
        <begin position="754"/>
        <end position="844"/>
    </location>
</feature>
<comment type="catalytic activity">
    <reaction evidence="1">
        <text>Hydrolysis of terminal non-reducing N-acetyl-D-hexosamine residues in N-acetyl-beta-D-hexosaminides.</text>
        <dbReference type="EC" id="3.2.1.52"/>
    </reaction>
</comment>
<dbReference type="GO" id="GO:0016020">
    <property type="term" value="C:membrane"/>
    <property type="evidence" value="ECO:0007669"/>
    <property type="project" value="UniProtKB-SubCell"/>
</dbReference>
<organism evidence="14 15">
    <name type="scientific">Didymella glomerata</name>
    <dbReference type="NCBI Taxonomy" id="749621"/>
    <lineage>
        <taxon>Eukaryota</taxon>
        <taxon>Fungi</taxon>
        <taxon>Dikarya</taxon>
        <taxon>Ascomycota</taxon>
        <taxon>Pezizomycotina</taxon>
        <taxon>Dothideomycetes</taxon>
        <taxon>Pleosporomycetidae</taxon>
        <taxon>Pleosporales</taxon>
        <taxon>Pleosporineae</taxon>
        <taxon>Didymellaceae</taxon>
        <taxon>Didymella</taxon>
    </lineage>
</organism>
<evidence type="ECO:0000313" key="15">
    <source>
        <dbReference type="Proteomes" id="UP001140562"/>
    </source>
</evidence>
<dbReference type="AlphaFoldDB" id="A0A9W9C4K7"/>
<accession>A0A9W9C4K7</accession>
<comment type="caution">
    <text evidence="14">The sequence shown here is derived from an EMBL/GenBank/DDBJ whole genome shotgun (WGS) entry which is preliminary data.</text>
</comment>
<keyword evidence="6 12" id="KW-0812">Transmembrane</keyword>
<dbReference type="GO" id="GO:0030428">
    <property type="term" value="C:cell septum"/>
    <property type="evidence" value="ECO:0007669"/>
    <property type="project" value="TreeGrafter"/>
</dbReference>
<sequence>MQQSPHVLQIPEKAHLPSQTGGKLKKKLRRKTMEAQVLAFRAWEKPHRTDEHITPGEYRGFWIWVARCLTFYIPSWFLTKYLKMNDLRQRLAFRQKVLFCVLLAAIYILICYWLVIQPIASCVVKVHIGMIANDSTFCSMVRDIIYVYMGLGGVFMLIVAVCVVRVRYTNRSFEEHDALLVMQIPCYNEDEATLRKTIESCVQSSYEKKRKVLFIVADGLVAAAGEKPTYKILLEDIFDHSADLEAGIDNQAHSYTSYDGNGAVENRALTCTGHYRGVPYVVVIKTGREDERDSPKPGNRGKRDSQLLAYNFFHYVNYRSMWSHLFEDLEFKMRVCLNLDARDAMYMLAIDCDTEVDRTGISYLVDKLQKLPKLIGVCGYTGVGNSMSSFVASSQVFEYWLTHAVLKAVESFFPIQAILELLTVLHQYNFNVFHWHIYDAESFPIHWPADHGLAGLWRQDLVVGTSNLKQPEAQLDISKNHTYDQIASLVSTIDSYFGSPLHHFGGDEVSYIWDTEDDNKLFQNFLDWLKRLESNKTLILWDDPITDEGKHINLSKDWVIQTWHDGVTQDVLDKGHRVIVSESDAFYIGNADEEKIASFEFPNDDKVIGFEVVWFTSEGDDPWDFRQDWVMDPIKAASRIRRTQNARSSNLAAHDRCSIQEAFGSLRFGKSDAEGIPLGLAYDDEIAQQFGRRVSAAENVVAREEDSEDHHMNFRHYLDCETEDAPDAHTPPTSATQAYREVLEMMDKTSASELATLRGQVEDHEQALARQKELTAINEKEAQHWKKEADRYKLCCESLVDQCHRAKTENEVLRDEVATLKHAVDEKDDELKASKDEASEAKQQLIEIWTKMKAAEQDGGKRKASEEGTGGGSKKAKAI</sequence>
<evidence type="ECO:0000256" key="5">
    <source>
        <dbReference type="ARBA" id="ARBA00022679"/>
    </source>
</evidence>
<dbReference type="InterPro" id="IPR029044">
    <property type="entry name" value="Nucleotide-diphossugar_trans"/>
</dbReference>
<keyword evidence="8 12" id="KW-1133">Transmembrane helix</keyword>
<dbReference type="PANTHER" id="PTHR22914:SF41">
    <property type="entry name" value="CHITIN SYNTHASE 7"/>
    <property type="match status" value="1"/>
</dbReference>
<keyword evidence="5" id="KW-0808">Transferase</keyword>
<dbReference type="GO" id="GO:0004563">
    <property type="term" value="F:beta-N-acetylhexosaminidase activity"/>
    <property type="evidence" value="ECO:0007669"/>
    <property type="project" value="UniProtKB-EC"/>
</dbReference>
<feature type="domain" description="Glycoside hydrolase family 20 catalytic" evidence="13">
    <location>
        <begin position="465"/>
        <end position="595"/>
    </location>
</feature>
<dbReference type="Pfam" id="PF00728">
    <property type="entry name" value="Glyco_hydro_20"/>
    <property type="match status" value="1"/>
</dbReference>
<reference evidence="14" key="1">
    <citation type="submission" date="2022-10" db="EMBL/GenBank/DDBJ databases">
        <title>Tapping the CABI collections for fungal endophytes: first genome assemblies for Collariella, Neodidymelliopsis, Ascochyta clinopodiicola, Didymella pomorum, Didymosphaeria variabile, Neocosmospora piperis and Neocucurbitaria cava.</title>
        <authorList>
            <person name="Hill R."/>
        </authorList>
    </citation>
    <scope>NUCLEOTIDE SEQUENCE</scope>
    <source>
        <strain evidence="14">IMI 360193</strain>
    </source>
</reference>
<protein>
    <recommendedName>
        <fullName evidence="13">Glycoside hydrolase family 20 catalytic domain-containing protein</fullName>
    </recommendedName>
</protein>
<keyword evidence="10" id="KW-0175">Coiled coil</keyword>
<dbReference type="EMBL" id="JAPEUV010000008">
    <property type="protein sequence ID" value="KAJ4342052.1"/>
    <property type="molecule type" value="Genomic_DNA"/>
</dbReference>
<feature type="compositionally biased region" description="Basic and acidic residues" evidence="11">
    <location>
        <begin position="853"/>
        <end position="866"/>
    </location>
</feature>
<dbReference type="InterPro" id="IPR017853">
    <property type="entry name" value="GH"/>
</dbReference>
<dbReference type="GO" id="GO:0006031">
    <property type="term" value="P:chitin biosynthetic process"/>
    <property type="evidence" value="ECO:0007669"/>
    <property type="project" value="TreeGrafter"/>
</dbReference>
<evidence type="ECO:0000256" key="12">
    <source>
        <dbReference type="SAM" id="Phobius"/>
    </source>
</evidence>
<dbReference type="SUPFAM" id="SSF53448">
    <property type="entry name" value="Nucleotide-diphospho-sugar transferases"/>
    <property type="match status" value="1"/>
</dbReference>
<feature type="transmembrane region" description="Helical" evidence="12">
    <location>
        <begin position="98"/>
        <end position="116"/>
    </location>
</feature>
<evidence type="ECO:0000259" key="13">
    <source>
        <dbReference type="Pfam" id="PF00728"/>
    </source>
</evidence>
<proteinExistence type="inferred from homology"/>
<keyword evidence="9 12" id="KW-0472">Membrane</keyword>
<dbReference type="GO" id="GO:0071944">
    <property type="term" value="C:cell periphery"/>
    <property type="evidence" value="ECO:0007669"/>
    <property type="project" value="TreeGrafter"/>
</dbReference>
<name>A0A9W9C4K7_9PLEO</name>
<evidence type="ECO:0000256" key="9">
    <source>
        <dbReference type="ARBA" id="ARBA00023136"/>
    </source>
</evidence>
<evidence type="ECO:0000313" key="14">
    <source>
        <dbReference type="EMBL" id="KAJ4342052.1"/>
    </source>
</evidence>
<evidence type="ECO:0000256" key="7">
    <source>
        <dbReference type="ARBA" id="ARBA00022801"/>
    </source>
</evidence>
<keyword evidence="15" id="KW-1185">Reference proteome</keyword>
<dbReference type="SUPFAM" id="SSF51445">
    <property type="entry name" value="(Trans)glycosidases"/>
    <property type="match status" value="1"/>
</dbReference>
<evidence type="ECO:0000256" key="4">
    <source>
        <dbReference type="ARBA" id="ARBA00022676"/>
    </source>
</evidence>
<evidence type="ECO:0000256" key="1">
    <source>
        <dbReference type="ARBA" id="ARBA00001231"/>
    </source>
</evidence>
<dbReference type="GO" id="GO:0004100">
    <property type="term" value="F:chitin synthase activity"/>
    <property type="evidence" value="ECO:0007669"/>
    <property type="project" value="InterPro"/>
</dbReference>
<dbReference type="PANTHER" id="PTHR22914">
    <property type="entry name" value="CHITIN SYNTHASE"/>
    <property type="match status" value="1"/>
</dbReference>
<keyword evidence="7" id="KW-0378">Hydrolase</keyword>
<dbReference type="Proteomes" id="UP001140562">
    <property type="component" value="Unassembled WGS sequence"/>
</dbReference>
<evidence type="ECO:0000256" key="8">
    <source>
        <dbReference type="ARBA" id="ARBA00022989"/>
    </source>
</evidence>
<evidence type="ECO:0000256" key="10">
    <source>
        <dbReference type="SAM" id="Coils"/>
    </source>
</evidence>
<dbReference type="GO" id="GO:0005975">
    <property type="term" value="P:carbohydrate metabolic process"/>
    <property type="evidence" value="ECO:0007669"/>
    <property type="project" value="InterPro"/>
</dbReference>
<feature type="transmembrane region" description="Helical" evidence="12">
    <location>
        <begin position="61"/>
        <end position="78"/>
    </location>
</feature>
<dbReference type="InterPro" id="IPR015883">
    <property type="entry name" value="Glyco_hydro_20_cat"/>
</dbReference>
<evidence type="ECO:0000256" key="6">
    <source>
        <dbReference type="ARBA" id="ARBA00022692"/>
    </source>
</evidence>
<dbReference type="Pfam" id="PF03142">
    <property type="entry name" value="Chitin_synth_2"/>
    <property type="match status" value="1"/>
</dbReference>
<gene>
    <name evidence="14" type="ORF">N0V87_001378</name>
</gene>
<keyword evidence="4" id="KW-0328">Glycosyltransferase</keyword>
<evidence type="ECO:0000256" key="11">
    <source>
        <dbReference type="SAM" id="MobiDB-lite"/>
    </source>
</evidence>
<dbReference type="Gene3D" id="3.20.20.80">
    <property type="entry name" value="Glycosidases"/>
    <property type="match status" value="2"/>
</dbReference>
<comment type="similarity">
    <text evidence="3">Belongs to the glycosyl hydrolase 20 family.</text>
</comment>
<comment type="subcellular location">
    <subcellularLocation>
        <location evidence="2">Membrane</location>
        <topology evidence="2">Multi-pass membrane protein</topology>
    </subcellularLocation>
</comment>
<feature type="region of interest" description="Disordered" evidence="11">
    <location>
        <begin position="852"/>
        <end position="879"/>
    </location>
</feature>
<dbReference type="InterPro" id="IPR004835">
    <property type="entry name" value="Chitin_synth"/>
</dbReference>
<feature type="transmembrane region" description="Helical" evidence="12">
    <location>
        <begin position="144"/>
        <end position="164"/>
    </location>
</feature>
<evidence type="ECO:0000256" key="2">
    <source>
        <dbReference type="ARBA" id="ARBA00004141"/>
    </source>
</evidence>